<feature type="domain" description="Sister chromatid cohesion C-terminal" evidence="8">
    <location>
        <begin position="1763"/>
        <end position="1944"/>
    </location>
</feature>
<evidence type="ECO:0000256" key="5">
    <source>
        <dbReference type="ARBA" id="ARBA00023306"/>
    </source>
</evidence>
<feature type="region of interest" description="Disordered" evidence="7">
    <location>
        <begin position="243"/>
        <end position="269"/>
    </location>
</feature>
<dbReference type="InterPro" id="IPR026003">
    <property type="entry name" value="Cohesin_HEAT"/>
</dbReference>
<dbReference type="OrthoDB" id="418242at2759"/>
<feature type="region of interest" description="Disordered" evidence="7">
    <location>
        <begin position="494"/>
        <end position="535"/>
    </location>
</feature>
<dbReference type="GO" id="GO:0003682">
    <property type="term" value="F:chromatin binding"/>
    <property type="evidence" value="ECO:0007669"/>
    <property type="project" value="TreeGrafter"/>
</dbReference>
<dbReference type="InterPro" id="IPR024986">
    <property type="entry name" value="Nipped-B_C"/>
</dbReference>
<gene>
    <name evidence="9" type="ORF">PYCCODRAFT_1410918</name>
</gene>
<dbReference type="Pfam" id="PF12765">
    <property type="entry name" value="Cohesin_HEAT"/>
    <property type="match status" value="1"/>
</dbReference>
<keyword evidence="10" id="KW-1185">Reference proteome</keyword>
<feature type="region of interest" description="Disordered" evidence="7">
    <location>
        <begin position="162"/>
        <end position="204"/>
    </location>
</feature>
<evidence type="ECO:0000313" key="10">
    <source>
        <dbReference type="Proteomes" id="UP000193067"/>
    </source>
</evidence>
<feature type="compositionally biased region" description="Polar residues" evidence="7">
    <location>
        <begin position="244"/>
        <end position="261"/>
    </location>
</feature>
<dbReference type="GO" id="GO:0034087">
    <property type="term" value="P:establishment of mitotic sister chromatid cohesion"/>
    <property type="evidence" value="ECO:0007669"/>
    <property type="project" value="TreeGrafter"/>
</dbReference>
<dbReference type="Proteomes" id="UP000193067">
    <property type="component" value="Unassembled WGS sequence"/>
</dbReference>
<keyword evidence="4 6" id="KW-0539">Nucleus</keyword>
<sequence>MNGHPHYSYSNTPQSSSYDLTDAIPPTAAASDSVQDAHQLLAAYPFGSATPANHVARHLSNLSISAAPPSYTQPYASVPSNAPHHQPRFPQNTEYAREFAHILNPAPADPSRTYWESTRNQAVYHLAGQEPLYPDYQSASQWPPPPSRQSTYPTNSFAQSVINHTSPSTSYPTPPPPGIISSSSSLAGALGPPPPRPPRQTYQPQDSQAFFNNFLAQTPAQPPRPAPQRARPVQQAPQYAYHGFQSQPERSSSTHMQTFEQASPPESLRPHVMQQQPYIRSPPQVMQEALSSVSSPPLHQHVAYHAPVPSILLPQDVHQPPQSAQTPPSYQTPHLHQPQRTQQVEKPPRSSQSQHAHQPVQMHQPRQSQVFPDIGSPDPLVVAQPSPEAKLTPRKRKQEQYLESPTVKRVQMVDPNRPIPTERAQQTPQHRRIVEVVITTPPKPRSTPVLTAQNKKSSPYVEVPALPKAYNTPVSQRRVVPEVVITTTTMGKPRVKTMDDDDDLGGFGSDVDSSPMARRTNGVMASGKSSGRRDDRAPIEKLTTFLEDVFEAEDALPPDVEPRDLPAEWFSSLTAPGSQPQLHPNVIRKLITQITKVARPSKRHRINSRDANGAAAGTPRYRCRMADIDTATLTRILKMLQRSVQAGEELDPFKSSAVAASNTKGTKVKKPASGKKASAEGRRSKSQSPAGQGEDEGMDVDEPAVEQTVTEQDIDALTRTLEIARDSVLAADCCVALLGSDRLPKQLYSEELITACLATVKNQLSKILYPFVEVSPTDSHVSALLRQLIQLSSVADSVQRRLVNEIFQAISSVLPRINDLICADSMAMSETIIIQAVYIAIGPFFVVEAEGEGKSKKGSSGNSVISALGGSAMRSLRLDALSLIRSIFANHEDQRPWIIEEILSSLIKLSDTKQRAGQFRLRDGRSIRTVSALLMQLVQTSAHDVRVEAKAIRKAREQALALRRQDSYNEKTKERWLDEHDEEEIRLYASGLDSATKAAKTIVLFLTQRSGKTKATKNSNEAEYRAIFDNLISDLLAVLFWPEWPAASLILSIVCKFMVSLLDDIKSSAQNDNNAVKTLALDHLGIIAAHLRTSALKFKQDSDDSNLTPLDEIVNGLDTAKFEQLVTAHQELQSHLCKRSSEDQAFDSARELTAVMWGHELALVLQHCDDVLSGDEETESKVNRKNMKSLATKLKLAMRGIWDDASGDVFDIGTSQDEVARIDRLSEEIGTCQSLRNSFQPILTVVLQALDAPPVFMRTKALKALGQIVTSDPSILSAPNVRRGIETHLLDSSPAVRDAAVELIGKYMIDSPKFAADYYQKIADRIADTGLGVRKRVIKLLKAYYNVAKETSARIDICTRIVLRMLDEDDTVKDLAIKTMEELWFLNSTPASKAGSGGSQDKSDLLTKVAIIMGVAAQFKDRQSPLEDLLHRIMVDKDESDRAALHQRYVEVCETLIDGLVDASDLPGFSVLNCVQTIYLFTSAYPAVLSGSNAATLLPYLKNATTPEEQTTSDYLLRIFRASIPHMPKTAARFGQELQLALQPMILKPSTAAGVQGLQETVACMCATVHHITHDFARIVALLKSCNSRLQEAIRKPSSQSLSAAEQRTLSILLFITSLLCEHCNFDRLRTEQDKFKAEIDKISQGSVTEHVYMCLLKLYEKYNDGGLRGRILQCLGFLFRAQPALMTAEPSTKIMDSIFASPAEEARGRLLKILQDFLVSEAAKHTANEKAAAGSKGKSTSSKVNMEELIGNTDGFADSGVSSGVVQRYLDKILDAALSQNAPIQAAAVDILTFTIKQGLAHPLQSFPVIVALETSPNAHLSARASALHTILHSKHTSLLNARFVNSARTSFDYQKRVSSGTVKGYRMAPGPTAMLQRWYSLAREKRATRQDFLKALVKVFDVELGKSSQDDVDFTRYMAENFASFDYKTQEEPLTVIKSLTAILSTAGMQLVEMLSPSHLLTQLHGPNASQVPGVIAQPVGQDVPMQEAAESVDPAVPPEQQAAPAPPAFGMQDLGLMRSSVIIAMIMMLKLHLKTLYGISEEKCAKFVIGKKTAVGDRPAVRKHERPLSWERLPFATAPMLTSEDVAAQSTKFLEIWSEDGVTAEPEDDMIMT</sequence>
<dbReference type="GO" id="GO:0010468">
    <property type="term" value="P:regulation of gene expression"/>
    <property type="evidence" value="ECO:0007669"/>
    <property type="project" value="InterPro"/>
</dbReference>
<proteinExistence type="inferred from homology"/>
<feature type="region of interest" description="Disordered" evidence="7">
    <location>
        <begin position="1"/>
        <end position="24"/>
    </location>
</feature>
<dbReference type="CDD" id="cd23958">
    <property type="entry name" value="SCC2"/>
    <property type="match status" value="1"/>
</dbReference>
<keyword evidence="3 6" id="KW-0677">Repeat</keyword>
<feature type="compositionally biased region" description="Polar residues" evidence="7">
    <location>
        <begin position="320"/>
        <end position="356"/>
    </location>
</feature>
<comment type="similarity">
    <text evidence="2 6">Belongs to the SCC2/Nipped-B family.</text>
</comment>
<organism evidence="9 10">
    <name type="scientific">Trametes coccinea (strain BRFM310)</name>
    <name type="common">Pycnoporus coccineus</name>
    <dbReference type="NCBI Taxonomy" id="1353009"/>
    <lineage>
        <taxon>Eukaryota</taxon>
        <taxon>Fungi</taxon>
        <taxon>Dikarya</taxon>
        <taxon>Basidiomycota</taxon>
        <taxon>Agaricomycotina</taxon>
        <taxon>Agaricomycetes</taxon>
        <taxon>Polyporales</taxon>
        <taxon>Polyporaceae</taxon>
        <taxon>Trametes</taxon>
    </lineage>
</organism>
<protein>
    <recommendedName>
        <fullName evidence="6">Sister chromatid cohesion protein</fullName>
    </recommendedName>
</protein>
<dbReference type="InterPro" id="IPR033031">
    <property type="entry name" value="Scc2/Nipped-B"/>
</dbReference>
<evidence type="ECO:0000313" key="9">
    <source>
        <dbReference type="EMBL" id="OSD02424.1"/>
    </source>
</evidence>
<keyword evidence="5 6" id="KW-0131">Cell cycle</keyword>
<dbReference type="GO" id="GO:0061775">
    <property type="term" value="F:cohesin loader activity"/>
    <property type="evidence" value="ECO:0007669"/>
    <property type="project" value="InterPro"/>
</dbReference>
<evidence type="ECO:0000256" key="4">
    <source>
        <dbReference type="ARBA" id="ARBA00023242"/>
    </source>
</evidence>
<evidence type="ECO:0000256" key="3">
    <source>
        <dbReference type="ARBA" id="ARBA00022737"/>
    </source>
</evidence>
<reference evidence="9 10" key="1">
    <citation type="journal article" date="2015" name="Biotechnol. Biofuels">
        <title>Enhanced degradation of softwood versus hardwood by the white-rot fungus Pycnoporus coccineus.</title>
        <authorList>
            <person name="Couturier M."/>
            <person name="Navarro D."/>
            <person name="Chevret D."/>
            <person name="Henrissat B."/>
            <person name="Piumi F."/>
            <person name="Ruiz-Duenas F.J."/>
            <person name="Martinez A.T."/>
            <person name="Grigoriev I.V."/>
            <person name="Riley R."/>
            <person name="Lipzen A."/>
            <person name="Berrin J.G."/>
            <person name="Master E.R."/>
            <person name="Rosso M.N."/>
        </authorList>
    </citation>
    <scope>NUCLEOTIDE SEQUENCE [LARGE SCALE GENOMIC DNA]</scope>
    <source>
        <strain evidence="9 10">BRFM310</strain>
    </source>
</reference>
<dbReference type="EMBL" id="KZ084105">
    <property type="protein sequence ID" value="OSD02424.1"/>
    <property type="molecule type" value="Genomic_DNA"/>
</dbReference>
<evidence type="ECO:0000256" key="2">
    <source>
        <dbReference type="ARBA" id="ARBA00009252"/>
    </source>
</evidence>
<evidence type="ECO:0000256" key="6">
    <source>
        <dbReference type="RuleBase" id="RU364107"/>
    </source>
</evidence>
<dbReference type="PANTHER" id="PTHR21704">
    <property type="entry name" value="NIPPED-B-LIKE PROTEIN DELANGIN SCC2-RELATED"/>
    <property type="match status" value="1"/>
</dbReference>
<feature type="region of interest" description="Disordered" evidence="7">
    <location>
        <begin position="657"/>
        <end position="700"/>
    </location>
</feature>
<feature type="compositionally biased region" description="Polar residues" evidence="7">
    <location>
        <begin position="8"/>
        <end position="19"/>
    </location>
</feature>
<dbReference type="InterPro" id="IPR011989">
    <property type="entry name" value="ARM-like"/>
</dbReference>
<evidence type="ECO:0000256" key="7">
    <source>
        <dbReference type="SAM" id="MobiDB-lite"/>
    </source>
</evidence>
<dbReference type="PANTHER" id="PTHR21704:SF18">
    <property type="entry name" value="NIPPED-B-LIKE PROTEIN"/>
    <property type="match status" value="1"/>
</dbReference>
<accession>A0A1Y2IP84</accession>
<dbReference type="GO" id="GO:1990414">
    <property type="term" value="P:replication-born double-strand break repair via sister chromatid exchange"/>
    <property type="evidence" value="ECO:0007669"/>
    <property type="project" value="TreeGrafter"/>
</dbReference>
<dbReference type="SUPFAM" id="SSF48371">
    <property type="entry name" value="ARM repeat"/>
    <property type="match status" value="1"/>
</dbReference>
<dbReference type="Gene3D" id="1.25.10.10">
    <property type="entry name" value="Leucine-rich Repeat Variant"/>
    <property type="match status" value="1"/>
</dbReference>
<evidence type="ECO:0000259" key="8">
    <source>
        <dbReference type="Pfam" id="PF12830"/>
    </source>
</evidence>
<comment type="subcellular location">
    <subcellularLocation>
        <location evidence="1 6">Nucleus</location>
    </subcellularLocation>
</comment>
<feature type="compositionally biased region" description="Low complexity" evidence="7">
    <location>
        <begin position="179"/>
        <end position="190"/>
    </location>
</feature>
<dbReference type="GO" id="GO:0071169">
    <property type="term" value="P:establishment of protein localization to chromatin"/>
    <property type="evidence" value="ECO:0007669"/>
    <property type="project" value="TreeGrafter"/>
</dbReference>
<dbReference type="STRING" id="1353009.A0A1Y2IP84"/>
<name>A0A1Y2IP84_TRAC3</name>
<dbReference type="GO" id="GO:0090694">
    <property type="term" value="C:Scc2-Scc4 cohesin loading complex"/>
    <property type="evidence" value="ECO:0007669"/>
    <property type="project" value="TreeGrafter"/>
</dbReference>
<feature type="region of interest" description="Disordered" evidence="7">
    <location>
        <begin position="135"/>
        <end position="154"/>
    </location>
</feature>
<dbReference type="Pfam" id="PF12830">
    <property type="entry name" value="Nipped-B_C"/>
    <property type="match status" value="1"/>
</dbReference>
<feature type="region of interest" description="Disordered" evidence="7">
    <location>
        <begin position="313"/>
        <end position="430"/>
    </location>
</feature>
<evidence type="ECO:0000256" key="1">
    <source>
        <dbReference type="ARBA" id="ARBA00004123"/>
    </source>
</evidence>
<dbReference type="InterPro" id="IPR016024">
    <property type="entry name" value="ARM-type_fold"/>
</dbReference>
<dbReference type="GO" id="GO:0140588">
    <property type="term" value="P:chromatin looping"/>
    <property type="evidence" value="ECO:0007669"/>
    <property type="project" value="InterPro"/>
</dbReference>